<feature type="chain" id="PRO_5039225186" description="Lipoprotein" evidence="1">
    <location>
        <begin position="26"/>
        <end position="262"/>
    </location>
</feature>
<name>A0A9D1LMN8_9FIRM</name>
<dbReference type="EMBL" id="DVMV01000001">
    <property type="protein sequence ID" value="HIU44679.1"/>
    <property type="molecule type" value="Genomic_DNA"/>
</dbReference>
<evidence type="ECO:0000256" key="1">
    <source>
        <dbReference type="SAM" id="SignalP"/>
    </source>
</evidence>
<protein>
    <recommendedName>
        <fullName evidence="4">Lipoprotein</fullName>
    </recommendedName>
</protein>
<keyword evidence="1" id="KW-0732">Signal</keyword>
<evidence type="ECO:0000313" key="2">
    <source>
        <dbReference type="EMBL" id="HIU44679.1"/>
    </source>
</evidence>
<feature type="signal peptide" evidence="1">
    <location>
        <begin position="1"/>
        <end position="25"/>
    </location>
</feature>
<reference evidence="2" key="2">
    <citation type="journal article" date="2021" name="PeerJ">
        <title>Extensive microbial diversity within the chicken gut microbiome revealed by metagenomics and culture.</title>
        <authorList>
            <person name="Gilroy R."/>
            <person name="Ravi A."/>
            <person name="Getino M."/>
            <person name="Pursley I."/>
            <person name="Horton D.L."/>
            <person name="Alikhan N.F."/>
            <person name="Baker D."/>
            <person name="Gharbi K."/>
            <person name="Hall N."/>
            <person name="Watson M."/>
            <person name="Adriaenssens E.M."/>
            <person name="Foster-Nyarko E."/>
            <person name="Jarju S."/>
            <person name="Secka A."/>
            <person name="Antonio M."/>
            <person name="Oren A."/>
            <person name="Chaudhuri R.R."/>
            <person name="La Ragione R."/>
            <person name="Hildebrand F."/>
            <person name="Pallen M.J."/>
        </authorList>
    </citation>
    <scope>NUCLEOTIDE SEQUENCE</scope>
    <source>
        <strain evidence="2">ChiGjej1B1-22543</strain>
    </source>
</reference>
<gene>
    <name evidence="2" type="ORF">IAC52_00045</name>
</gene>
<proteinExistence type="predicted"/>
<comment type="caution">
    <text evidence="2">The sequence shown here is derived from an EMBL/GenBank/DDBJ whole genome shotgun (WGS) entry which is preliminary data.</text>
</comment>
<evidence type="ECO:0008006" key="4">
    <source>
        <dbReference type="Google" id="ProtNLM"/>
    </source>
</evidence>
<sequence length="262" mass="28797">MKKPIIAFAAAILILASCGESKSFAYSGQQGMELSNKDEWYNSFGHWNDVTADISTYTSYYLTSGSERDDYEVSSDSTFKINWRGEADIEVTTTSNGTTSTTEAYVRRESSLPSDLTFSFTSTVITDGKEQEIDGSVLDTGSFDAYKGLYDDAAYQEGGYYLVSLPEDSKPNFFSSLLGALSGLPGYTFEYDFSNIDIKVAIAFGKDGDGQTRPVYIQEWAVGEMAIHASAFGQSADLTYGIKELSNVYTFTWGEPTLSSEY</sequence>
<dbReference type="AlphaFoldDB" id="A0A9D1LMN8"/>
<accession>A0A9D1LMN8</accession>
<reference evidence="2" key="1">
    <citation type="submission" date="2020-10" db="EMBL/GenBank/DDBJ databases">
        <authorList>
            <person name="Gilroy R."/>
        </authorList>
    </citation>
    <scope>NUCLEOTIDE SEQUENCE</scope>
    <source>
        <strain evidence="2">ChiGjej1B1-22543</strain>
    </source>
</reference>
<organism evidence="2 3">
    <name type="scientific">Candidatus Alloenteromonas pullicola</name>
    <dbReference type="NCBI Taxonomy" id="2840784"/>
    <lineage>
        <taxon>Bacteria</taxon>
        <taxon>Bacillati</taxon>
        <taxon>Bacillota</taxon>
        <taxon>Bacillota incertae sedis</taxon>
        <taxon>Candidatus Alloenteromonas</taxon>
    </lineage>
</organism>
<dbReference type="Proteomes" id="UP000824070">
    <property type="component" value="Unassembled WGS sequence"/>
</dbReference>
<dbReference type="PROSITE" id="PS51257">
    <property type="entry name" value="PROKAR_LIPOPROTEIN"/>
    <property type="match status" value="1"/>
</dbReference>
<evidence type="ECO:0000313" key="3">
    <source>
        <dbReference type="Proteomes" id="UP000824070"/>
    </source>
</evidence>